<dbReference type="PANTHER" id="PTHR23155:SF1185">
    <property type="entry name" value="DISEASE RESISTANCE RPP8-LIKE PROTEIN 3-RELATED"/>
    <property type="match status" value="1"/>
</dbReference>
<dbReference type="GO" id="GO:0009626">
    <property type="term" value="P:plant-type hypersensitive response"/>
    <property type="evidence" value="ECO:0007669"/>
    <property type="project" value="UniProtKB-ARBA"/>
</dbReference>
<keyword evidence="11" id="KW-1185">Reference proteome</keyword>
<dbReference type="AlphaFoldDB" id="A0A5J9TNS0"/>
<evidence type="ECO:0000259" key="7">
    <source>
        <dbReference type="Pfam" id="PF00931"/>
    </source>
</evidence>
<dbReference type="InterPro" id="IPR044974">
    <property type="entry name" value="Disease_R_plants"/>
</dbReference>
<dbReference type="OrthoDB" id="597327at2759"/>
<protein>
    <recommendedName>
        <fullName evidence="12">NB-ARC domain-containing protein</fullName>
    </recommendedName>
</protein>
<evidence type="ECO:0000259" key="8">
    <source>
        <dbReference type="Pfam" id="PF18052"/>
    </source>
</evidence>
<evidence type="ECO:0000256" key="4">
    <source>
        <dbReference type="ARBA" id="ARBA00022741"/>
    </source>
</evidence>
<evidence type="ECO:0000259" key="9">
    <source>
        <dbReference type="Pfam" id="PF23559"/>
    </source>
</evidence>
<evidence type="ECO:0000313" key="10">
    <source>
        <dbReference type="EMBL" id="TVU12925.1"/>
    </source>
</evidence>
<keyword evidence="3" id="KW-0677">Repeat</keyword>
<gene>
    <name evidence="10" type="ORF">EJB05_46592</name>
</gene>
<dbReference type="InterPro" id="IPR042197">
    <property type="entry name" value="Apaf_helical"/>
</dbReference>
<dbReference type="Gene3D" id="1.10.8.430">
    <property type="entry name" value="Helical domain of apoptotic protease-activating factors"/>
    <property type="match status" value="1"/>
</dbReference>
<dbReference type="Gene3D" id="1.10.10.10">
    <property type="entry name" value="Winged helix-like DNA-binding domain superfamily/Winged helix DNA-binding domain"/>
    <property type="match status" value="1"/>
</dbReference>
<dbReference type="InterPro" id="IPR032675">
    <property type="entry name" value="LRR_dom_sf"/>
</dbReference>
<dbReference type="SUPFAM" id="SSF52058">
    <property type="entry name" value="L domain-like"/>
    <property type="match status" value="1"/>
</dbReference>
<feature type="domain" description="Disease resistance N-terminal" evidence="8">
    <location>
        <begin position="5"/>
        <end position="88"/>
    </location>
</feature>
<organism evidence="10 11">
    <name type="scientific">Eragrostis curvula</name>
    <name type="common">weeping love grass</name>
    <dbReference type="NCBI Taxonomy" id="38414"/>
    <lineage>
        <taxon>Eukaryota</taxon>
        <taxon>Viridiplantae</taxon>
        <taxon>Streptophyta</taxon>
        <taxon>Embryophyta</taxon>
        <taxon>Tracheophyta</taxon>
        <taxon>Spermatophyta</taxon>
        <taxon>Magnoliopsida</taxon>
        <taxon>Liliopsida</taxon>
        <taxon>Poales</taxon>
        <taxon>Poaceae</taxon>
        <taxon>PACMAD clade</taxon>
        <taxon>Chloridoideae</taxon>
        <taxon>Eragrostideae</taxon>
        <taxon>Eragrostidinae</taxon>
        <taxon>Eragrostis</taxon>
    </lineage>
</organism>
<dbReference type="Pfam" id="PF23559">
    <property type="entry name" value="WHD_DRP"/>
    <property type="match status" value="1"/>
</dbReference>
<dbReference type="InterPro" id="IPR041118">
    <property type="entry name" value="Rx_N"/>
</dbReference>
<evidence type="ECO:0000256" key="1">
    <source>
        <dbReference type="ARBA" id="ARBA00008894"/>
    </source>
</evidence>
<dbReference type="PRINTS" id="PR00364">
    <property type="entry name" value="DISEASERSIST"/>
</dbReference>
<keyword evidence="2" id="KW-0433">Leucine-rich repeat</keyword>
<dbReference type="Pfam" id="PF18052">
    <property type="entry name" value="Rx_N"/>
    <property type="match status" value="1"/>
</dbReference>
<feature type="domain" description="Disease resistance protein winged helix" evidence="9">
    <location>
        <begin position="564"/>
        <end position="630"/>
    </location>
</feature>
<name>A0A5J9TNS0_9POAL</name>
<keyword evidence="6" id="KW-0175">Coiled coil</keyword>
<dbReference type="CDD" id="cd14798">
    <property type="entry name" value="RX-CC_like"/>
    <property type="match status" value="1"/>
</dbReference>
<feature type="domain" description="NB-ARC" evidence="7">
    <location>
        <begin position="346"/>
        <end position="466"/>
    </location>
</feature>
<dbReference type="InterPro" id="IPR038005">
    <property type="entry name" value="RX-like_CC"/>
</dbReference>
<dbReference type="InterPro" id="IPR027417">
    <property type="entry name" value="P-loop_NTPase"/>
</dbReference>
<dbReference type="GO" id="GO:0042742">
    <property type="term" value="P:defense response to bacterium"/>
    <property type="evidence" value="ECO:0007669"/>
    <property type="project" value="UniProtKB-ARBA"/>
</dbReference>
<dbReference type="PANTHER" id="PTHR23155">
    <property type="entry name" value="DISEASE RESISTANCE PROTEIN RP"/>
    <property type="match status" value="1"/>
</dbReference>
<dbReference type="FunFam" id="1.10.10.10:FF:000322">
    <property type="entry name" value="Probable disease resistance protein At1g63360"/>
    <property type="match status" value="1"/>
</dbReference>
<dbReference type="InterPro" id="IPR036388">
    <property type="entry name" value="WH-like_DNA-bd_sf"/>
</dbReference>
<dbReference type="GO" id="GO:0002758">
    <property type="term" value="P:innate immune response-activating signaling pathway"/>
    <property type="evidence" value="ECO:0007669"/>
    <property type="project" value="UniProtKB-ARBA"/>
</dbReference>
<feature type="non-terminal residue" evidence="10">
    <location>
        <position position="1"/>
    </location>
</feature>
<dbReference type="EMBL" id="RWGY01000039">
    <property type="protein sequence ID" value="TVU12925.1"/>
    <property type="molecule type" value="Genomic_DNA"/>
</dbReference>
<evidence type="ECO:0000256" key="6">
    <source>
        <dbReference type="SAM" id="Coils"/>
    </source>
</evidence>
<evidence type="ECO:0000256" key="2">
    <source>
        <dbReference type="ARBA" id="ARBA00022614"/>
    </source>
</evidence>
<comment type="similarity">
    <text evidence="1">Belongs to the disease resistance NB-LRR family.</text>
</comment>
<dbReference type="GO" id="GO:0043531">
    <property type="term" value="F:ADP binding"/>
    <property type="evidence" value="ECO:0007669"/>
    <property type="project" value="InterPro"/>
</dbReference>
<feature type="domain" description="NB-ARC" evidence="7">
    <location>
        <begin position="174"/>
        <end position="256"/>
    </location>
</feature>
<dbReference type="InterPro" id="IPR058922">
    <property type="entry name" value="WHD_DRP"/>
</dbReference>
<accession>A0A5J9TNS0</accession>
<dbReference type="Gene3D" id="1.20.5.4130">
    <property type="match status" value="1"/>
</dbReference>
<evidence type="ECO:0000256" key="5">
    <source>
        <dbReference type="ARBA" id="ARBA00022821"/>
    </source>
</evidence>
<dbReference type="InterPro" id="IPR002182">
    <property type="entry name" value="NB-ARC"/>
</dbReference>
<dbReference type="Gene3D" id="3.80.10.10">
    <property type="entry name" value="Ribonuclease Inhibitor"/>
    <property type="match status" value="1"/>
</dbReference>
<keyword evidence="4" id="KW-0547">Nucleotide-binding</keyword>
<dbReference type="Gene3D" id="3.40.50.300">
    <property type="entry name" value="P-loop containing nucleotide triphosphate hydrolases"/>
    <property type="match status" value="2"/>
</dbReference>
<sequence length="1022" mass="116418">MAQQAVFTVLERGGSIAVDEAKYLLGVSEKLDSAKKQLEGIRAFLKDMDERMMKGSAMAKNLVSNVREVAYEVENIIDTANILTRQTDPKTSIKGAICKHACFPIYLTHLHNLGARIDAANAMMKTIFEESKRHNIAATAIAEPYDDMTQDDTIKHWRSVHPDFEEEVDVIGFDEQIKQINDVLLDERSKHLSVLSIVGPGGAGKSTMAKKVYSSAVTRGHFKVHAWITVSQKVVPHNLLTEMVKRLVPSHQLEDMIRRVIKEEEAKEVKEVTDLERLVPPHLLEEIPRHLLEEVLMHMLEDEKANKAKKNTLIPRHLFEEMIKHNIADWKAKGAKEEGKEEVKDLLEELIKRTKEDEEAREAEEARKAKNIEDLDKLSEEQLTKLLHKFGLRERYLIVLDDIWSTDVWDIIQAAFPDKKNGSIVILTTRNEAIALHPQARKKIYKPKLLNEEESTKLLLKIALPEHVLDVDSDSSADMGQNMDEMKKLGKDLAMRCYGLPLAIIVLGGYLSRNLDVAEWKRLTSNMDWHVLIKDNRIIGTILDLSYYDMPSHLRSCFMYTTAFPENSTIDIRVLARLWVAEGFIPLVRGHTREQVAVKYVAELVQRCMIQVERRTMSGRIKEVKVHDILRGWGIERARREGVIKDYHDEEDIEAAYSEEMLKAYRVVLHGSLEREVGTSMRKLRTLLDFTLSFKNPKVQVAKSFQVLRVLYLHCSGKVSLPREIGQMKYLRYLGLGGNCLYHLPSSVGDLLSLETVYATASIHHIPGSLWDIPTLGLMHILDARSWSVPRISLDSKMHVMVFSTRGKTDVPTSSTRTTIIRDAKRIMEATQQQVSRNKNPNLSCCFGMRYDRHDLEIVGRCKRGLQVPDDVPNFEEMHDIALLKICCANLLSSDQIMLELGRMKLLKMLEIGDNSYTGLVMTCPSGSFPCLERLVFHDLAVKDWKIEHGSLKSLRRLTLCMCPNLSYLPRGLTWLPDLVKVDLIAMSPGYHQDTVVQALKEKGCVVSVSSDEKKFQHLQVP</sequence>
<comment type="caution">
    <text evidence="10">The sequence shown here is derived from an EMBL/GenBank/DDBJ whole genome shotgun (WGS) entry which is preliminary data.</text>
</comment>
<proteinExistence type="inferred from homology"/>
<reference evidence="10 11" key="1">
    <citation type="journal article" date="2019" name="Sci. Rep.">
        <title>A high-quality genome of Eragrostis curvula grass provides insights into Poaceae evolution and supports new strategies to enhance forage quality.</title>
        <authorList>
            <person name="Carballo J."/>
            <person name="Santos B.A.C.M."/>
            <person name="Zappacosta D."/>
            <person name="Garbus I."/>
            <person name="Selva J.P."/>
            <person name="Gallo C.A."/>
            <person name="Diaz A."/>
            <person name="Albertini E."/>
            <person name="Caccamo M."/>
            <person name="Echenique V."/>
        </authorList>
    </citation>
    <scope>NUCLEOTIDE SEQUENCE [LARGE SCALE GENOMIC DNA]</scope>
    <source>
        <strain evidence="11">cv. Victoria</strain>
        <tissue evidence="10">Leaf</tissue>
    </source>
</reference>
<dbReference type="Pfam" id="PF00931">
    <property type="entry name" value="NB-ARC"/>
    <property type="match status" value="2"/>
</dbReference>
<evidence type="ECO:0000313" key="11">
    <source>
        <dbReference type="Proteomes" id="UP000324897"/>
    </source>
</evidence>
<keyword evidence="5" id="KW-0611">Plant defense</keyword>
<evidence type="ECO:0008006" key="12">
    <source>
        <dbReference type="Google" id="ProtNLM"/>
    </source>
</evidence>
<dbReference type="Proteomes" id="UP000324897">
    <property type="component" value="Chromosome 3"/>
</dbReference>
<evidence type="ECO:0000256" key="3">
    <source>
        <dbReference type="ARBA" id="ARBA00022737"/>
    </source>
</evidence>
<dbReference type="Gramene" id="TVU12925">
    <property type="protein sequence ID" value="TVU12925"/>
    <property type="gene ID" value="EJB05_46592"/>
</dbReference>
<feature type="coiled-coil region" evidence="6">
    <location>
        <begin position="336"/>
        <end position="381"/>
    </location>
</feature>
<dbReference type="SUPFAM" id="SSF52540">
    <property type="entry name" value="P-loop containing nucleoside triphosphate hydrolases"/>
    <property type="match status" value="2"/>
</dbReference>